<evidence type="ECO:0000313" key="2">
    <source>
        <dbReference type="Proteomes" id="UP000887574"/>
    </source>
</evidence>
<name>A0A915EAM3_9BILA</name>
<organism evidence="2 3">
    <name type="scientific">Ditylenchus dipsaci</name>
    <dbReference type="NCBI Taxonomy" id="166011"/>
    <lineage>
        <taxon>Eukaryota</taxon>
        <taxon>Metazoa</taxon>
        <taxon>Ecdysozoa</taxon>
        <taxon>Nematoda</taxon>
        <taxon>Chromadorea</taxon>
        <taxon>Rhabditida</taxon>
        <taxon>Tylenchina</taxon>
        <taxon>Tylenchomorpha</taxon>
        <taxon>Sphaerularioidea</taxon>
        <taxon>Anguinidae</taxon>
        <taxon>Anguininae</taxon>
        <taxon>Ditylenchus</taxon>
    </lineage>
</organism>
<feature type="region of interest" description="Disordered" evidence="1">
    <location>
        <begin position="1"/>
        <end position="29"/>
    </location>
</feature>
<dbReference type="AlphaFoldDB" id="A0A915EAM3"/>
<dbReference type="WBParaSite" id="jg4321">
    <property type="protein sequence ID" value="jg4321"/>
    <property type="gene ID" value="jg4321"/>
</dbReference>
<reference evidence="3" key="1">
    <citation type="submission" date="2022-11" db="UniProtKB">
        <authorList>
            <consortium name="WormBaseParasite"/>
        </authorList>
    </citation>
    <scope>IDENTIFICATION</scope>
</reference>
<dbReference type="Proteomes" id="UP000887574">
    <property type="component" value="Unplaced"/>
</dbReference>
<keyword evidence="2" id="KW-1185">Reference proteome</keyword>
<sequence length="274" mass="31047">MSSIDTSTTNSSDSEGSGHPTTDVQVYATPPTIEQLESEKGKRMFGINGFQFHHHYRTKLQGVLAHVMQCSKAKKNKCKMKMWVSLSSEYVQHRGEHIFTERKTRPRHLQIPPDLQQLNGQPFVFHDLGPGKNRAIGMSTPHVDPRKEWSLCSYSLPVLESPCCCAGWNALTTNSLESWHHKTTEAANKFPKKSIWYLLHHAKNELGEVSKQRVIHLNQGVGVREQTRVVQQKKIQLIQEAVRKFDIQKLGDSLARMANSIDGINVEELSIEDA</sequence>
<proteinExistence type="predicted"/>
<protein>
    <submittedName>
        <fullName evidence="3">Uncharacterized protein</fullName>
    </submittedName>
</protein>
<feature type="compositionally biased region" description="Low complexity" evidence="1">
    <location>
        <begin position="1"/>
        <end position="18"/>
    </location>
</feature>
<evidence type="ECO:0000313" key="3">
    <source>
        <dbReference type="WBParaSite" id="jg4321"/>
    </source>
</evidence>
<evidence type="ECO:0000256" key="1">
    <source>
        <dbReference type="SAM" id="MobiDB-lite"/>
    </source>
</evidence>
<accession>A0A915EAM3</accession>